<evidence type="ECO:0000256" key="2">
    <source>
        <dbReference type="SAM" id="SignalP"/>
    </source>
</evidence>
<dbReference type="InParanoid" id="A0A7R8V3L9"/>
<sequence>MNKVILAASVLIIWVGTDVNCRTYGDHIGSKLQTPEHTKGGNWQATYRKLKKEIEKFSSKYTAKANAVAALPEPQRQEAIIKFEQEFYPAFNRMQKKVDRFGQDPRNTLNARKNSFSDAFCKLRDRLVKIPKTISSILHACNIETTPAITTTENTSATPTSTTTDKTESTEESTTKESTTEESTTEESTTKESTTKETEPTSSERQDSGLIEYLKFRHVK</sequence>
<feature type="signal peptide" evidence="2">
    <location>
        <begin position="1"/>
        <end position="21"/>
    </location>
</feature>
<reference evidence="3 4" key="1">
    <citation type="submission" date="2020-11" db="EMBL/GenBank/DDBJ databases">
        <authorList>
            <person name="Wallbank WR R."/>
            <person name="Pardo Diaz C."/>
            <person name="Kozak K."/>
            <person name="Martin S."/>
            <person name="Jiggins C."/>
            <person name="Moest M."/>
            <person name="Warren A I."/>
            <person name="Generalovic N T."/>
            <person name="Byers J.R.P. K."/>
            <person name="Montejo-Kovacevich G."/>
            <person name="Yen C E."/>
        </authorList>
    </citation>
    <scope>NUCLEOTIDE SEQUENCE [LARGE SCALE GENOMIC DNA]</scope>
</reference>
<name>A0A7R8V3L9_HERIL</name>
<keyword evidence="4" id="KW-1185">Reference proteome</keyword>
<proteinExistence type="predicted"/>
<keyword evidence="2" id="KW-0732">Signal</keyword>
<feature type="compositionally biased region" description="Low complexity" evidence="1">
    <location>
        <begin position="150"/>
        <end position="164"/>
    </location>
</feature>
<evidence type="ECO:0000256" key="1">
    <source>
        <dbReference type="SAM" id="MobiDB-lite"/>
    </source>
</evidence>
<gene>
    <name evidence="3" type="ORF">HERILL_LOCUS14623</name>
</gene>
<evidence type="ECO:0000313" key="4">
    <source>
        <dbReference type="Proteomes" id="UP000594454"/>
    </source>
</evidence>
<evidence type="ECO:0000313" key="3">
    <source>
        <dbReference type="EMBL" id="CAD7092246.1"/>
    </source>
</evidence>
<dbReference type="Proteomes" id="UP000594454">
    <property type="component" value="Chromosome 6"/>
</dbReference>
<organism evidence="3 4">
    <name type="scientific">Hermetia illucens</name>
    <name type="common">Black soldier fly</name>
    <dbReference type="NCBI Taxonomy" id="343691"/>
    <lineage>
        <taxon>Eukaryota</taxon>
        <taxon>Metazoa</taxon>
        <taxon>Ecdysozoa</taxon>
        <taxon>Arthropoda</taxon>
        <taxon>Hexapoda</taxon>
        <taxon>Insecta</taxon>
        <taxon>Pterygota</taxon>
        <taxon>Neoptera</taxon>
        <taxon>Endopterygota</taxon>
        <taxon>Diptera</taxon>
        <taxon>Brachycera</taxon>
        <taxon>Stratiomyomorpha</taxon>
        <taxon>Stratiomyidae</taxon>
        <taxon>Hermetiinae</taxon>
        <taxon>Hermetia</taxon>
    </lineage>
</organism>
<dbReference type="EMBL" id="LR899014">
    <property type="protein sequence ID" value="CAD7092246.1"/>
    <property type="molecule type" value="Genomic_DNA"/>
</dbReference>
<accession>A0A7R8V3L9</accession>
<feature type="region of interest" description="Disordered" evidence="1">
    <location>
        <begin position="150"/>
        <end position="220"/>
    </location>
</feature>
<protein>
    <submittedName>
        <fullName evidence="3">Uncharacterized protein</fullName>
    </submittedName>
</protein>
<feature type="chain" id="PRO_5030755876" evidence="2">
    <location>
        <begin position="22"/>
        <end position="220"/>
    </location>
</feature>
<dbReference type="AlphaFoldDB" id="A0A7R8V3L9"/>
<feature type="compositionally biased region" description="Basic and acidic residues" evidence="1">
    <location>
        <begin position="165"/>
        <end position="179"/>
    </location>
</feature>
<feature type="compositionally biased region" description="Basic and acidic residues" evidence="1">
    <location>
        <begin position="188"/>
        <end position="207"/>
    </location>
</feature>